<accession>A0A5J4W3N4</accession>
<dbReference type="Proteomes" id="UP000324800">
    <property type="component" value="Unassembled WGS sequence"/>
</dbReference>
<evidence type="ECO:0000313" key="2">
    <source>
        <dbReference type="Proteomes" id="UP000324800"/>
    </source>
</evidence>
<comment type="caution">
    <text evidence="1">The sequence shown here is derived from an EMBL/GenBank/DDBJ whole genome shotgun (WGS) entry which is preliminary data.</text>
</comment>
<evidence type="ECO:0000313" key="1">
    <source>
        <dbReference type="EMBL" id="KAA6389320.1"/>
    </source>
</evidence>
<organism evidence="1 2">
    <name type="scientific">Streblomastix strix</name>
    <dbReference type="NCBI Taxonomy" id="222440"/>
    <lineage>
        <taxon>Eukaryota</taxon>
        <taxon>Metamonada</taxon>
        <taxon>Preaxostyla</taxon>
        <taxon>Oxymonadida</taxon>
        <taxon>Streblomastigidae</taxon>
        <taxon>Streblomastix</taxon>
    </lineage>
</organism>
<dbReference type="EMBL" id="SNRW01003632">
    <property type="protein sequence ID" value="KAA6389320.1"/>
    <property type="molecule type" value="Genomic_DNA"/>
</dbReference>
<gene>
    <name evidence="1" type="ORF">EZS28_015151</name>
</gene>
<protein>
    <submittedName>
        <fullName evidence="1">Uncharacterized protein</fullName>
    </submittedName>
</protein>
<proteinExistence type="predicted"/>
<reference evidence="1 2" key="1">
    <citation type="submission" date="2019-03" db="EMBL/GenBank/DDBJ databases">
        <title>Single cell metagenomics reveals metabolic interactions within the superorganism composed of flagellate Streblomastix strix and complex community of Bacteroidetes bacteria on its surface.</title>
        <authorList>
            <person name="Treitli S.C."/>
            <person name="Kolisko M."/>
            <person name="Husnik F."/>
            <person name="Keeling P."/>
            <person name="Hampl V."/>
        </authorList>
    </citation>
    <scope>NUCLEOTIDE SEQUENCE [LARGE SCALE GENOMIC DNA]</scope>
    <source>
        <strain evidence="1">ST1C</strain>
    </source>
</reference>
<dbReference type="AlphaFoldDB" id="A0A5J4W3N4"/>
<sequence>MAEFVEFSDYSVVGQLGTELVRSGIALAARSIGRNSVTAIFHTFTDEEVGSKKERVVGMDSGSTVEIDLVVVKTQSNEFLASWFKSPVKPTIHVNNVSTNAEWVLSVYGRARNDFKIQLLYSGNVTDDGCVFSKFPCPVVSISARNMFTNLVSRSLLVFPVAVGTIAAISFPDL</sequence>
<name>A0A5J4W3N4_9EUKA</name>